<protein>
    <submittedName>
        <fullName evidence="1">Uncharacterized protein</fullName>
    </submittedName>
</protein>
<name>D3LBU7_OENOE</name>
<evidence type="ECO:0000313" key="2">
    <source>
        <dbReference type="Proteomes" id="UP000003075"/>
    </source>
</evidence>
<accession>D3LBU7</accession>
<proteinExistence type="predicted"/>
<dbReference type="AlphaFoldDB" id="D3LBU7"/>
<organism evidence="1 2">
    <name type="scientific">Oenococcus oeni AWRIB429</name>
    <dbReference type="NCBI Taxonomy" id="655225"/>
    <lineage>
        <taxon>Bacteria</taxon>
        <taxon>Bacillati</taxon>
        <taxon>Bacillota</taxon>
        <taxon>Bacilli</taxon>
        <taxon>Lactobacillales</taxon>
        <taxon>Lactobacillaceae</taxon>
        <taxon>Oenococcus</taxon>
    </lineage>
</organism>
<dbReference type="Proteomes" id="UP000003075">
    <property type="component" value="Unassembled WGS sequence"/>
</dbReference>
<dbReference type="EMBL" id="ACSE01000030">
    <property type="protein sequence ID" value="EFD87685.1"/>
    <property type="molecule type" value="Genomic_DNA"/>
</dbReference>
<evidence type="ECO:0000313" key="1">
    <source>
        <dbReference type="EMBL" id="EFD87685.1"/>
    </source>
</evidence>
<comment type="caution">
    <text evidence="1">The sequence shown here is derived from an EMBL/GenBank/DDBJ whole genome shotgun (WGS) entry which is preliminary data.</text>
</comment>
<sequence length="42" mass="4845">MLLYRYKLISQAQPEFTLTKLAALDPDKIYLADDKKGMPVMN</sequence>
<gene>
    <name evidence="1" type="ORF">AWRIB429_1827</name>
</gene>
<reference evidence="1 2" key="1">
    <citation type="journal article" date="2010" name="Appl. Microbiol. Biotechnol.">
        <title>Genotypic diversity in Oenococcus oeni by high-density microarray comparative genome hybridization and whole genome sequencing.</title>
        <authorList>
            <person name="Borneman A.R."/>
            <person name="Bartowsky E.J."/>
            <person name="McCarthy J."/>
            <person name="Chambers P.J."/>
        </authorList>
    </citation>
    <scope>NUCLEOTIDE SEQUENCE [LARGE SCALE GENOMIC DNA]</scope>
    <source>
        <strain evidence="1 2">AWRIB429</strain>
    </source>
</reference>